<dbReference type="EMBL" id="JAPZBQ010000002">
    <property type="protein sequence ID" value="KAJ5345823.1"/>
    <property type="molecule type" value="Genomic_DNA"/>
</dbReference>
<dbReference type="InterPro" id="IPR001680">
    <property type="entry name" value="WD40_rpt"/>
</dbReference>
<keyword evidence="6" id="KW-0677">Repeat</keyword>
<dbReference type="SUPFAM" id="SSF50978">
    <property type="entry name" value="WD40 repeat-like"/>
    <property type="match status" value="1"/>
</dbReference>
<dbReference type="GO" id="GO:0005875">
    <property type="term" value="C:microtubule associated complex"/>
    <property type="evidence" value="ECO:0007669"/>
    <property type="project" value="UniProtKB-UniRule"/>
</dbReference>
<comment type="function">
    <text evidence="11">Positively regulates the activity of the minus-end directed microtubule motor protein dynein. May enhance dynein-mediated microtubule sliding by targeting dynein to the microtubule plus end. Required for nuclear migration during vegetative growth as well as development. Required for retrograde early endosome (EE) transport from the hyphal tip. Required for localization of dynein to the mitotic spindle poles. Recruits additional proteins to the dynein complex at SPBs.</text>
</comment>
<dbReference type="PROSITE" id="PS50082">
    <property type="entry name" value="WD_REPEATS_2"/>
    <property type="match status" value="6"/>
</dbReference>
<evidence type="ECO:0000256" key="6">
    <source>
        <dbReference type="ARBA" id="ARBA00022737"/>
    </source>
</evidence>
<dbReference type="InterPro" id="IPR056795">
    <property type="entry name" value="PAC1-like_LisH-like_dom"/>
</dbReference>
<dbReference type="Proteomes" id="UP001147695">
    <property type="component" value="Unassembled WGS sequence"/>
</dbReference>
<dbReference type="GO" id="GO:0005737">
    <property type="term" value="C:cytoplasm"/>
    <property type="evidence" value="ECO:0007669"/>
    <property type="project" value="UniProtKB-UniRule"/>
</dbReference>
<feature type="domain" description="PAC1-like LisH-like dimerisation" evidence="13">
    <location>
        <begin position="8"/>
        <end position="41"/>
    </location>
</feature>
<dbReference type="CDD" id="cd00200">
    <property type="entry name" value="WD40"/>
    <property type="match status" value="1"/>
</dbReference>
<dbReference type="AlphaFoldDB" id="A0A9W9QWQ7"/>
<dbReference type="InterPro" id="IPR037190">
    <property type="entry name" value="LIS1_N"/>
</dbReference>
<dbReference type="GO" id="GO:0000132">
    <property type="term" value="P:establishment of mitotic spindle orientation"/>
    <property type="evidence" value="ECO:0007669"/>
    <property type="project" value="UniProtKB-UniRule"/>
</dbReference>
<dbReference type="InterPro" id="IPR017252">
    <property type="entry name" value="Dynein_regulator_LIS1"/>
</dbReference>
<evidence type="ECO:0000256" key="5">
    <source>
        <dbReference type="ARBA" id="ARBA00022701"/>
    </source>
</evidence>
<dbReference type="Pfam" id="PF24951">
    <property type="entry name" value="LisH_PAC1"/>
    <property type="match status" value="1"/>
</dbReference>
<evidence type="ECO:0000256" key="12">
    <source>
        <dbReference type="PROSITE-ProRule" id="PRU00221"/>
    </source>
</evidence>
<feature type="repeat" description="WD" evidence="12">
    <location>
        <begin position="335"/>
        <end position="376"/>
    </location>
</feature>
<evidence type="ECO:0000256" key="7">
    <source>
        <dbReference type="ARBA" id="ARBA00022776"/>
    </source>
</evidence>
<keyword evidence="4 11" id="KW-0132">Cell division</keyword>
<dbReference type="Pfam" id="PF00400">
    <property type="entry name" value="WD40"/>
    <property type="match status" value="6"/>
</dbReference>
<evidence type="ECO:0000313" key="15">
    <source>
        <dbReference type="Proteomes" id="UP001147695"/>
    </source>
</evidence>
<evidence type="ECO:0000256" key="2">
    <source>
        <dbReference type="ARBA" id="ARBA00022490"/>
    </source>
</evidence>
<dbReference type="InterPro" id="IPR020472">
    <property type="entry name" value="WD40_PAC1"/>
</dbReference>
<evidence type="ECO:0000256" key="1">
    <source>
        <dbReference type="ARBA" id="ARBA00022448"/>
    </source>
</evidence>
<dbReference type="HAMAP" id="MF_03141">
    <property type="entry name" value="lis1"/>
    <property type="match status" value="1"/>
</dbReference>
<keyword evidence="2 11" id="KW-0963">Cytoplasm</keyword>
<keyword evidence="1 11" id="KW-0813">Transport</keyword>
<keyword evidence="3 12" id="KW-0853">WD repeat</keyword>
<comment type="similarity">
    <text evidence="11">Belongs to the WD repeat LIS1/nudF family.</text>
</comment>
<feature type="repeat" description="WD" evidence="12">
    <location>
        <begin position="294"/>
        <end position="326"/>
    </location>
</feature>
<dbReference type="InterPro" id="IPR019775">
    <property type="entry name" value="WD40_repeat_CS"/>
</dbReference>
<dbReference type="GO" id="GO:0005874">
    <property type="term" value="C:microtubule"/>
    <property type="evidence" value="ECO:0007669"/>
    <property type="project" value="UniProtKB-KW"/>
</dbReference>
<dbReference type="SMART" id="SM00320">
    <property type="entry name" value="WD40"/>
    <property type="match status" value="7"/>
</dbReference>
<dbReference type="Gene3D" id="2.130.10.10">
    <property type="entry name" value="YVTN repeat-like/Quinoprotein amine dehydrogenase"/>
    <property type="match status" value="1"/>
</dbReference>
<comment type="subunit">
    <text evidence="11">Self-associates. Interacts with nudE and dynein.</text>
</comment>
<evidence type="ECO:0000313" key="14">
    <source>
        <dbReference type="EMBL" id="KAJ5345823.1"/>
    </source>
</evidence>
<evidence type="ECO:0000259" key="13">
    <source>
        <dbReference type="Pfam" id="PF24951"/>
    </source>
</evidence>
<name>A0A9W9QWQ7_PENBR</name>
<accession>A0A9W9QWQ7</accession>
<dbReference type="PIRSF" id="PIRSF037647">
    <property type="entry name" value="Dynein_regulator_Lis1"/>
    <property type="match status" value="1"/>
</dbReference>
<feature type="repeat" description="WD" evidence="12">
    <location>
        <begin position="107"/>
        <end position="148"/>
    </location>
</feature>
<dbReference type="PROSITE" id="PS50294">
    <property type="entry name" value="WD_REPEATS_REGION"/>
    <property type="match status" value="4"/>
</dbReference>
<evidence type="ECO:0000256" key="9">
    <source>
        <dbReference type="ARBA" id="ARBA00023212"/>
    </source>
</evidence>
<dbReference type="PROSITE" id="PS00678">
    <property type="entry name" value="WD_REPEATS_1"/>
    <property type="match status" value="2"/>
</dbReference>
<dbReference type="GO" id="GO:0000922">
    <property type="term" value="C:spindle pole"/>
    <property type="evidence" value="ECO:0007669"/>
    <property type="project" value="UniProtKB-SubCell"/>
</dbReference>
<keyword evidence="9 11" id="KW-0206">Cytoskeleton</keyword>
<dbReference type="InterPro" id="IPR036322">
    <property type="entry name" value="WD40_repeat_dom_sf"/>
</dbReference>
<organism evidence="14 15">
    <name type="scientific">Penicillium brevicompactum</name>
    <dbReference type="NCBI Taxonomy" id="5074"/>
    <lineage>
        <taxon>Eukaryota</taxon>
        <taxon>Fungi</taxon>
        <taxon>Dikarya</taxon>
        <taxon>Ascomycota</taxon>
        <taxon>Pezizomycotina</taxon>
        <taxon>Eurotiomycetes</taxon>
        <taxon>Eurotiomycetidae</taxon>
        <taxon>Eurotiales</taxon>
        <taxon>Aspergillaceae</taxon>
        <taxon>Penicillium</taxon>
    </lineage>
</organism>
<gene>
    <name evidence="11" type="primary">nudF</name>
    <name evidence="11" type="synonym">lis1</name>
    <name evidence="14" type="ORF">N7452_003827</name>
</gene>
<dbReference type="GO" id="GO:0051012">
    <property type="term" value="P:microtubule sliding"/>
    <property type="evidence" value="ECO:0007669"/>
    <property type="project" value="UniProtKB-UniRule"/>
</dbReference>
<evidence type="ECO:0000256" key="8">
    <source>
        <dbReference type="ARBA" id="ARBA00023054"/>
    </source>
</evidence>
<keyword evidence="7 11" id="KW-0498">Mitosis</keyword>
<dbReference type="PANTHER" id="PTHR19848">
    <property type="entry name" value="WD40 REPEAT PROTEIN"/>
    <property type="match status" value="1"/>
</dbReference>
<feature type="repeat" description="WD" evidence="12">
    <location>
        <begin position="149"/>
        <end position="183"/>
    </location>
</feature>
<dbReference type="SUPFAM" id="SSF109925">
    <property type="entry name" value="Lissencephaly-1 protein (Lis-1, PAF-AH alpha) N-terminal domain"/>
    <property type="match status" value="1"/>
</dbReference>
<dbReference type="GO" id="GO:0070840">
    <property type="term" value="F:dynein complex binding"/>
    <property type="evidence" value="ECO:0007669"/>
    <property type="project" value="UniProtKB-UniRule"/>
</dbReference>
<sequence>MRPVLTARQAGELHKSLIAYLSSINIESTKILQDELSVGENFDDVTRAKYEGILERKWTSVMRLQKRIFELESKVTDLETKLQSVATIHSHEDAANWLPEGEARQKLQSHQKQVTCVAFHPNHSSLASGSEDCTVKIWDWEHGQLERSLKGHRLPVLGVDYGGPHEHTRLASCSSDLTIKIWDPSNSYVNVRTLCGHDHTVSAVRFLPSGKLVSAGRDGSIRIWDVVSGYCLRTIDSQGNWIRDISVSLDGGYVVSAGNDRMAQIWDISSGEVTARLIGHSGPIECCAVAPQSSHGHMAKLGSTKSSGREIFVATGSRDNHIKLWNERGGLIKTLEGHDTWVRGLAFHPQGKFLISVGDDRTIRCWDLSNEARLVRTIVGSSRFLTSIRWGPSIRSTQGTSHVVAVGSIDASIRVWM</sequence>
<feature type="repeat" description="WD" evidence="12">
    <location>
        <begin position="235"/>
        <end position="276"/>
    </location>
</feature>
<reference evidence="14" key="2">
    <citation type="journal article" date="2023" name="IMA Fungus">
        <title>Comparative genomic study of the Penicillium genus elucidates a diverse pangenome and 15 lateral gene transfer events.</title>
        <authorList>
            <person name="Petersen C."/>
            <person name="Sorensen T."/>
            <person name="Nielsen M.R."/>
            <person name="Sondergaard T.E."/>
            <person name="Sorensen J.L."/>
            <person name="Fitzpatrick D.A."/>
            <person name="Frisvad J.C."/>
            <person name="Nielsen K.L."/>
        </authorList>
    </citation>
    <scope>NUCLEOTIDE SEQUENCE</scope>
    <source>
        <strain evidence="14">IBT 35673</strain>
    </source>
</reference>
<reference evidence="14" key="1">
    <citation type="submission" date="2022-12" db="EMBL/GenBank/DDBJ databases">
        <authorList>
            <person name="Petersen C."/>
        </authorList>
    </citation>
    <scope>NUCLEOTIDE SEQUENCE</scope>
    <source>
        <strain evidence="14">IBT 35673</strain>
    </source>
</reference>
<evidence type="ECO:0000256" key="10">
    <source>
        <dbReference type="ARBA" id="ARBA00023306"/>
    </source>
</evidence>
<evidence type="ECO:0000256" key="3">
    <source>
        <dbReference type="ARBA" id="ARBA00022574"/>
    </source>
</evidence>
<dbReference type="GO" id="GO:0051301">
    <property type="term" value="P:cell division"/>
    <property type="evidence" value="ECO:0007669"/>
    <property type="project" value="UniProtKB-KW"/>
</dbReference>
<evidence type="ECO:0000256" key="11">
    <source>
        <dbReference type="HAMAP-Rule" id="MF_03141"/>
    </source>
</evidence>
<comment type="caution">
    <text evidence="14">The sequence shown here is derived from an EMBL/GenBank/DDBJ whole genome shotgun (WGS) entry which is preliminary data.</text>
</comment>
<dbReference type="PRINTS" id="PR00320">
    <property type="entry name" value="GPROTEINBRPT"/>
</dbReference>
<keyword evidence="8 11" id="KW-0175">Coiled coil</keyword>
<keyword evidence="10 11" id="KW-0131">Cell cycle</keyword>
<dbReference type="InterPro" id="IPR015943">
    <property type="entry name" value="WD40/YVTN_repeat-like_dom_sf"/>
</dbReference>
<proteinExistence type="inferred from homology"/>
<comment type="subcellular location">
    <subcellularLocation>
        <location evidence="11">Cytoplasm</location>
        <location evidence="11">Cytoskeleton</location>
    </subcellularLocation>
    <subcellularLocation>
        <location evidence="11">Cytoplasm</location>
        <location evidence="11">Cytoskeleton</location>
        <location evidence="11">Spindle pole</location>
    </subcellularLocation>
    <text evidence="11">Localizes to the plus ends of microtubules at the hyphal tip and the mitotic spindle poles.</text>
</comment>
<protein>
    <recommendedName>
        <fullName evidence="11">Nuclear distribution protein nudF</fullName>
    </recommendedName>
    <alternativeName>
        <fullName evidence="11">Lissencephaly-1 homolog</fullName>
        <shortName evidence="11">LIS-1</shortName>
    </alternativeName>
</protein>
<keyword evidence="5 11" id="KW-0493">Microtubule</keyword>
<feature type="repeat" description="WD" evidence="12">
    <location>
        <begin position="194"/>
        <end position="234"/>
    </location>
</feature>
<evidence type="ECO:0000256" key="4">
    <source>
        <dbReference type="ARBA" id="ARBA00022618"/>
    </source>
</evidence>
<dbReference type="PANTHER" id="PTHR19848:SF8">
    <property type="entry name" value="F-BOX AND WD REPEAT DOMAIN CONTAINING 7"/>
    <property type="match status" value="1"/>
</dbReference>
<dbReference type="Gene3D" id="1.20.960.30">
    <property type="match status" value="1"/>
</dbReference>